<feature type="domain" description="F-box" evidence="1">
    <location>
        <begin position="2"/>
        <end position="52"/>
    </location>
</feature>
<dbReference type="InterPro" id="IPR001810">
    <property type="entry name" value="F-box_dom"/>
</dbReference>
<dbReference type="PROSITE" id="PS50181">
    <property type="entry name" value="FBOX"/>
    <property type="match status" value="1"/>
</dbReference>
<dbReference type="InterPro" id="IPR050796">
    <property type="entry name" value="SCF_F-box_component"/>
</dbReference>
<evidence type="ECO:0000313" key="2">
    <source>
        <dbReference type="EMBL" id="RHN73900.1"/>
    </source>
</evidence>
<dbReference type="CDD" id="cd22157">
    <property type="entry name" value="F-box_AtFBW1-like"/>
    <property type="match status" value="1"/>
</dbReference>
<dbReference type="Gene3D" id="1.20.1280.50">
    <property type="match status" value="1"/>
</dbReference>
<dbReference type="AlphaFoldDB" id="A0A396J747"/>
<dbReference type="Proteomes" id="UP000265566">
    <property type="component" value="Chromosome 2"/>
</dbReference>
<accession>A0A396J747</accession>
<comment type="caution">
    <text evidence="2">The sequence shown here is derived from an EMBL/GenBank/DDBJ whole genome shotgun (WGS) entry which is preliminary data.</text>
</comment>
<dbReference type="InterPro" id="IPR036047">
    <property type="entry name" value="F-box-like_dom_sf"/>
</dbReference>
<dbReference type="SMART" id="SM00256">
    <property type="entry name" value="FBOX"/>
    <property type="match status" value="1"/>
</dbReference>
<organism evidence="2">
    <name type="scientific">Medicago truncatula</name>
    <name type="common">Barrel medic</name>
    <name type="synonym">Medicago tribuloides</name>
    <dbReference type="NCBI Taxonomy" id="3880"/>
    <lineage>
        <taxon>Eukaryota</taxon>
        <taxon>Viridiplantae</taxon>
        <taxon>Streptophyta</taxon>
        <taxon>Embryophyta</taxon>
        <taxon>Tracheophyta</taxon>
        <taxon>Spermatophyta</taxon>
        <taxon>Magnoliopsida</taxon>
        <taxon>eudicotyledons</taxon>
        <taxon>Gunneridae</taxon>
        <taxon>Pentapetalae</taxon>
        <taxon>rosids</taxon>
        <taxon>fabids</taxon>
        <taxon>Fabales</taxon>
        <taxon>Fabaceae</taxon>
        <taxon>Papilionoideae</taxon>
        <taxon>50 kb inversion clade</taxon>
        <taxon>NPAAA clade</taxon>
        <taxon>Hologalegina</taxon>
        <taxon>IRL clade</taxon>
        <taxon>Trifolieae</taxon>
        <taxon>Medicago</taxon>
    </lineage>
</organism>
<dbReference type="EMBL" id="PSQE01000002">
    <property type="protein sequence ID" value="RHN73900.1"/>
    <property type="molecule type" value="Genomic_DNA"/>
</dbReference>
<dbReference type="InterPro" id="IPR017451">
    <property type="entry name" value="F-box-assoc_interact_dom"/>
</dbReference>
<gene>
    <name evidence="2" type="ORF">MtrunA17_Chr2g0303601</name>
</gene>
<dbReference type="PANTHER" id="PTHR31672:SF13">
    <property type="entry name" value="F-BOX PROTEIN CPR30-LIKE"/>
    <property type="match status" value="1"/>
</dbReference>
<protein>
    <submittedName>
        <fullName evidence="2">Putative F-box domain-containing protein</fullName>
    </submittedName>
</protein>
<dbReference type="Pfam" id="PF08268">
    <property type="entry name" value="FBA_3"/>
    <property type="match status" value="1"/>
</dbReference>
<name>A0A396J747_MEDTR</name>
<dbReference type="Pfam" id="PF00646">
    <property type="entry name" value="F-box"/>
    <property type="match status" value="1"/>
</dbReference>
<dbReference type="Gramene" id="rna9792">
    <property type="protein sequence ID" value="RHN73900.1"/>
    <property type="gene ID" value="gene9792"/>
</dbReference>
<reference evidence="2" key="1">
    <citation type="journal article" date="2018" name="Nat. Plants">
        <title>Whole-genome landscape of Medicago truncatula symbiotic genes.</title>
        <authorList>
            <person name="Pecrix Y."/>
            <person name="Gamas P."/>
            <person name="Carrere S."/>
        </authorList>
    </citation>
    <scope>NUCLEOTIDE SEQUENCE</scope>
    <source>
        <tissue evidence="2">Leaves</tissue>
    </source>
</reference>
<dbReference type="NCBIfam" id="TIGR01640">
    <property type="entry name" value="F_box_assoc_1"/>
    <property type="match status" value="1"/>
</dbReference>
<evidence type="ECO:0000259" key="1">
    <source>
        <dbReference type="PROSITE" id="PS50181"/>
    </source>
</evidence>
<dbReference type="PANTHER" id="PTHR31672">
    <property type="entry name" value="BNACNNG10540D PROTEIN"/>
    <property type="match status" value="1"/>
</dbReference>
<dbReference type="InterPro" id="IPR013187">
    <property type="entry name" value="F-box-assoc_dom_typ3"/>
</dbReference>
<proteinExistence type="predicted"/>
<dbReference type="SUPFAM" id="SSF81383">
    <property type="entry name" value="F-box domain"/>
    <property type="match status" value="1"/>
</dbReference>
<sequence>MEKMSVYLPEEVIKEILLRLPVKTLLRCRCVCKLWLSIISHPHFSTSHFQLAASPTHKIMVFKAASAYTQPLSIDFNDDDSSYRSLSLDFKPRPTFPEIIKGSCRGFLLLLNRYDCLYLWNPTTRLKQQIPDSPKTRFCNNHVINFLYALAYEPSMITCSIDLKIFSLRAHKWKQIEVASHLPYIITDVYEFRPRVGSFLNGAIHWLVHNSETNRDVIIALDLKETTMSEIALPDDYNILYASRLEFDVLVLNGLIGVWVANRVTIKIWMMQEYAVHSSWTFYMHSAPQHNDFSLITCFTNYNGNGLKKFNDKGQLLEHQFYSSSYKKNVAMYTESMLSLPSGIDQA</sequence>